<evidence type="ECO:0000313" key="2">
    <source>
        <dbReference type="Proteomes" id="UP000827814"/>
    </source>
</evidence>
<reference evidence="1" key="1">
    <citation type="submission" date="2021-05" db="EMBL/GenBank/DDBJ databases">
        <title>Diversity, taxonomy and evolution of archaeal viruses of the class Caudoviricetes.</title>
        <authorList>
            <person name="Liu Y."/>
            <person name="Demina T.A."/>
            <person name="Roux S."/>
            <person name="Aiewsakun P."/>
            <person name="Kazlauskas D."/>
            <person name="Simmonds P."/>
            <person name="Prangishvili D."/>
            <person name="Oksanen H.M."/>
            <person name="Krupovic M."/>
        </authorList>
    </citation>
    <scope>NUCLEOTIDE SEQUENCE</scope>
    <source>
        <strain evidence="1">HATV-2/44</strain>
    </source>
</reference>
<proteinExistence type="predicted"/>
<keyword evidence="2" id="KW-1185">Reference proteome</keyword>
<evidence type="ECO:0000313" key="1">
    <source>
        <dbReference type="EMBL" id="UBF23213.1"/>
    </source>
</evidence>
<sequence>MVEQCDTCDAEKVQFTTDDGEQRVVCVFCDNDSPFYTNDDESRRDIDY</sequence>
<gene>
    <name evidence="1" type="ORF">HATV-2_gp62</name>
</gene>
<protein>
    <submittedName>
        <fullName evidence="1">Uncharacterized protein</fullName>
    </submittedName>
</protein>
<name>A0AAE9BYK3_9CAUD</name>
<accession>A0AAE9BYK3</accession>
<dbReference type="EMBL" id="MZ334525">
    <property type="protein sequence ID" value="UBF23213.1"/>
    <property type="molecule type" value="Genomic_DNA"/>
</dbReference>
<dbReference type="Proteomes" id="UP000827814">
    <property type="component" value="Segment"/>
</dbReference>
<organism evidence="1 2">
    <name type="scientific">Haloarcula tailed virus 2</name>
    <dbReference type="NCBI Taxonomy" id="2877989"/>
    <lineage>
        <taxon>Viruses</taxon>
        <taxon>Duplodnaviria</taxon>
        <taxon>Heunggongvirae</taxon>
        <taxon>Uroviricota</taxon>
        <taxon>Caudoviricetes</taxon>
        <taxon>Thumleimavirales</taxon>
        <taxon>Soleiviridae</taxon>
        <taxon>Eilatmyovirus</taxon>
        <taxon>Eilatmyovirus salis</taxon>
        <taxon>Eilatmyovirus HATV2</taxon>
    </lineage>
</organism>